<gene>
    <name evidence="2" type="ORF">SDRG_01164</name>
</gene>
<keyword evidence="1" id="KW-0472">Membrane</keyword>
<feature type="transmembrane region" description="Helical" evidence="1">
    <location>
        <begin position="245"/>
        <end position="265"/>
    </location>
</feature>
<keyword evidence="3" id="KW-1185">Reference proteome</keyword>
<evidence type="ECO:0000256" key="1">
    <source>
        <dbReference type="SAM" id="Phobius"/>
    </source>
</evidence>
<dbReference type="Proteomes" id="UP000030762">
    <property type="component" value="Unassembled WGS sequence"/>
</dbReference>
<dbReference type="Pfam" id="PF13398">
    <property type="entry name" value="Peptidase_M50B"/>
    <property type="match status" value="1"/>
</dbReference>
<dbReference type="PANTHER" id="PTHR33979">
    <property type="entry name" value="OS02G0221600 PROTEIN"/>
    <property type="match status" value="1"/>
</dbReference>
<feature type="transmembrane region" description="Helical" evidence="1">
    <location>
        <begin position="141"/>
        <end position="159"/>
    </location>
</feature>
<protein>
    <submittedName>
        <fullName evidence="2">Uncharacterized protein</fullName>
    </submittedName>
</protein>
<dbReference type="InterPro" id="IPR049500">
    <property type="entry name" value="Peptidase_M50B-like"/>
</dbReference>
<feature type="transmembrane region" description="Helical" evidence="1">
    <location>
        <begin position="113"/>
        <end position="134"/>
    </location>
</feature>
<name>T0S7R3_SAPDV</name>
<dbReference type="GeneID" id="19941891"/>
<accession>T0S7R3</accession>
<feature type="transmembrane region" description="Helical" evidence="1">
    <location>
        <begin position="20"/>
        <end position="37"/>
    </location>
</feature>
<evidence type="ECO:0000313" key="2">
    <source>
        <dbReference type="EMBL" id="EQC41188.1"/>
    </source>
</evidence>
<dbReference type="RefSeq" id="XP_008604902.1">
    <property type="nucleotide sequence ID" value="XM_008606680.1"/>
</dbReference>
<keyword evidence="1" id="KW-0812">Transmembrane</keyword>
<reference evidence="2 3" key="1">
    <citation type="submission" date="2012-04" db="EMBL/GenBank/DDBJ databases">
        <title>The Genome Sequence of Saprolegnia declina VS20.</title>
        <authorList>
            <consortium name="The Broad Institute Genome Sequencing Platform"/>
            <person name="Russ C."/>
            <person name="Nusbaum C."/>
            <person name="Tyler B."/>
            <person name="van West P."/>
            <person name="Dieguez-Uribeondo J."/>
            <person name="de Bruijn I."/>
            <person name="Tripathy S."/>
            <person name="Jiang R."/>
            <person name="Young S.K."/>
            <person name="Zeng Q."/>
            <person name="Gargeya S."/>
            <person name="Fitzgerald M."/>
            <person name="Haas B."/>
            <person name="Abouelleil A."/>
            <person name="Alvarado L."/>
            <person name="Arachchi H.M."/>
            <person name="Berlin A."/>
            <person name="Chapman S.B."/>
            <person name="Goldberg J."/>
            <person name="Griggs A."/>
            <person name="Gujja S."/>
            <person name="Hansen M."/>
            <person name="Howarth C."/>
            <person name="Imamovic A."/>
            <person name="Larimer J."/>
            <person name="McCowen C."/>
            <person name="Montmayeur A."/>
            <person name="Murphy C."/>
            <person name="Neiman D."/>
            <person name="Pearson M."/>
            <person name="Priest M."/>
            <person name="Roberts A."/>
            <person name="Saif S."/>
            <person name="Shea T."/>
            <person name="Sisk P."/>
            <person name="Sykes S."/>
            <person name="Wortman J."/>
            <person name="Nusbaum C."/>
            <person name="Birren B."/>
        </authorList>
    </citation>
    <scope>NUCLEOTIDE SEQUENCE [LARGE SCALE GENOMIC DNA]</scope>
    <source>
        <strain evidence="2 3">VS20</strain>
    </source>
</reference>
<dbReference type="PANTHER" id="PTHR33979:SF2">
    <property type="entry name" value="PEPTIDASE M50B-LIKE-DOMAIN-CONTAINING PROTEIN"/>
    <property type="match status" value="1"/>
</dbReference>
<feature type="transmembrane region" description="Helical" evidence="1">
    <location>
        <begin position="203"/>
        <end position="225"/>
    </location>
</feature>
<dbReference type="VEuPathDB" id="FungiDB:SDRG_01164"/>
<organism evidence="2 3">
    <name type="scientific">Saprolegnia diclina (strain VS20)</name>
    <dbReference type="NCBI Taxonomy" id="1156394"/>
    <lineage>
        <taxon>Eukaryota</taxon>
        <taxon>Sar</taxon>
        <taxon>Stramenopiles</taxon>
        <taxon>Oomycota</taxon>
        <taxon>Saprolegniomycetes</taxon>
        <taxon>Saprolegniales</taxon>
        <taxon>Saprolegniaceae</taxon>
        <taxon>Saprolegnia</taxon>
    </lineage>
</organism>
<proteinExistence type="predicted"/>
<feature type="transmembrane region" description="Helical" evidence="1">
    <location>
        <begin position="165"/>
        <end position="183"/>
    </location>
</feature>
<dbReference type="STRING" id="1156394.T0S7R3"/>
<sequence length="287" mass="31534">MERPTIMLALPPTCCNDDQTVWFALVGVYIVLLLKLWHAPVIYPFKLLAYFTHELLRCIGVVLSCGKLEGMAIHPEEGSETHFELGSPGFVLWLGYLGTMGWGLVQMCASLHYFPTVVCTSVTLGLLVCFFLCADTRYLRLVTALSFTVLVALLAYALSTHSTDMLRFVVLLSGVNHALFFFLDAADDLRVHPSDSYQMLTLYGSTALVVAGLLQAALFIAAVAWNLVALDSAMPVSLDTMATSTQVACVCFLIALTVAVSHSLYRQQCALRRPELVVLEDDDDKLV</sequence>
<dbReference type="eggNOG" id="ENOG502QPXP">
    <property type="taxonomic scope" value="Eukaryota"/>
</dbReference>
<dbReference type="OrthoDB" id="40823at2759"/>
<dbReference type="OMA" id="DSYQMLT"/>
<dbReference type="InParanoid" id="T0S7R3"/>
<keyword evidence="1" id="KW-1133">Transmembrane helix</keyword>
<dbReference type="EMBL" id="JH767134">
    <property type="protein sequence ID" value="EQC41188.1"/>
    <property type="molecule type" value="Genomic_DNA"/>
</dbReference>
<dbReference type="AlphaFoldDB" id="T0S7R3"/>
<evidence type="ECO:0000313" key="3">
    <source>
        <dbReference type="Proteomes" id="UP000030762"/>
    </source>
</evidence>